<feature type="chain" id="PRO_5040883852" description="ShlB/FhaC/HecB family hemolysin secretion/activation protein" evidence="1">
    <location>
        <begin position="27"/>
        <end position="83"/>
    </location>
</feature>
<dbReference type="EMBL" id="RJUR01000003">
    <property type="protein sequence ID" value="ROQ54697.1"/>
    <property type="molecule type" value="Genomic_DNA"/>
</dbReference>
<reference evidence="2 3" key="1">
    <citation type="submission" date="2018-11" db="EMBL/GenBank/DDBJ databases">
        <title>Genomic analyses of the natural microbiome of Caenorhabditis elegans.</title>
        <authorList>
            <person name="Samuel B."/>
        </authorList>
    </citation>
    <scope>NUCLEOTIDE SEQUENCE [LARGE SCALE GENOMIC DNA]</scope>
    <source>
        <strain evidence="2 3">BIGb0473</strain>
    </source>
</reference>
<comment type="caution">
    <text evidence="2">The sequence shown here is derived from an EMBL/GenBank/DDBJ whole genome shotgun (WGS) entry which is preliminary data.</text>
</comment>
<dbReference type="RefSeq" id="WP_043860570.1">
    <property type="nucleotide sequence ID" value="NZ_LKGZ01000005.1"/>
</dbReference>
<evidence type="ECO:0000313" key="2">
    <source>
        <dbReference type="EMBL" id="ROQ54697.1"/>
    </source>
</evidence>
<protein>
    <recommendedName>
        <fullName evidence="4">ShlB/FhaC/HecB family hemolysin secretion/activation protein</fullName>
    </recommendedName>
</protein>
<organism evidence="2 3">
    <name type="scientific">Pseudomonas putida</name>
    <name type="common">Arthrobacter siderocapsulatus</name>
    <dbReference type="NCBI Taxonomy" id="303"/>
    <lineage>
        <taxon>Bacteria</taxon>
        <taxon>Pseudomonadati</taxon>
        <taxon>Pseudomonadota</taxon>
        <taxon>Gammaproteobacteria</taxon>
        <taxon>Pseudomonadales</taxon>
        <taxon>Pseudomonadaceae</taxon>
        <taxon>Pseudomonas</taxon>
    </lineage>
</organism>
<keyword evidence="1" id="KW-0732">Signal</keyword>
<dbReference type="Proteomes" id="UP000269115">
    <property type="component" value="Unassembled WGS sequence"/>
</dbReference>
<proteinExistence type="predicted"/>
<name>A0A9X8HN80_PSEPU</name>
<evidence type="ECO:0000256" key="1">
    <source>
        <dbReference type="SAM" id="SignalP"/>
    </source>
</evidence>
<feature type="signal peptide" evidence="1">
    <location>
        <begin position="1"/>
        <end position="26"/>
    </location>
</feature>
<accession>A0A9X8HN80</accession>
<evidence type="ECO:0000313" key="3">
    <source>
        <dbReference type="Proteomes" id="UP000269115"/>
    </source>
</evidence>
<gene>
    <name evidence="2" type="ORF">EDF85_0367</name>
</gene>
<evidence type="ECO:0008006" key="4">
    <source>
        <dbReference type="Google" id="ProtNLM"/>
    </source>
</evidence>
<dbReference type="AlphaFoldDB" id="A0A9X8HN80"/>
<sequence length="83" mass="9081">MAFLVSGTKLSCFWLLLGILAGPVSAASLPGDQELIRERQGRLLEEQQRRLQELKELPGSTAPTQTAPAPADARCFIKYGVLR</sequence>